<organism evidence="2 3">
    <name type="scientific">Phytophthora rubi</name>
    <dbReference type="NCBI Taxonomy" id="129364"/>
    <lineage>
        <taxon>Eukaryota</taxon>
        <taxon>Sar</taxon>
        <taxon>Stramenopiles</taxon>
        <taxon>Oomycota</taxon>
        <taxon>Peronosporomycetes</taxon>
        <taxon>Peronosporales</taxon>
        <taxon>Peronosporaceae</taxon>
        <taxon>Phytophthora</taxon>
    </lineage>
</organism>
<protein>
    <submittedName>
        <fullName evidence="2">Uncharacterized protein</fullName>
    </submittedName>
</protein>
<comment type="caution">
    <text evidence="2">The sequence shown here is derived from an EMBL/GenBank/DDBJ whole genome shotgun (WGS) entry which is preliminary data.</text>
</comment>
<reference evidence="2 3" key="1">
    <citation type="submission" date="2018-09" db="EMBL/GenBank/DDBJ databases">
        <title>Genomic investigation of the strawberry pathogen Phytophthora fragariae indicates pathogenicity is determined by transcriptional variation in three key races.</title>
        <authorList>
            <person name="Adams T.M."/>
            <person name="Armitage A.D."/>
            <person name="Sobczyk M.K."/>
            <person name="Bates H.J."/>
            <person name="Dunwell J.M."/>
            <person name="Nellist C.F."/>
            <person name="Harrison R.J."/>
        </authorList>
    </citation>
    <scope>NUCLEOTIDE SEQUENCE [LARGE SCALE GENOMIC DNA]</scope>
    <source>
        <strain evidence="2 3">SCRP324</strain>
    </source>
</reference>
<dbReference type="OrthoDB" id="125789at2759"/>
<keyword evidence="1" id="KW-0175">Coiled coil</keyword>
<dbReference type="PANTHER" id="PTHR35796:SF3">
    <property type="entry name" value="BHLH DOMAIN-CONTAINING PROTEIN"/>
    <property type="match status" value="1"/>
</dbReference>
<gene>
    <name evidence="2" type="ORF">PR002_g16894</name>
</gene>
<dbReference type="EMBL" id="QXFU01001322">
    <property type="protein sequence ID" value="KAE9004989.1"/>
    <property type="molecule type" value="Genomic_DNA"/>
</dbReference>
<dbReference type="AlphaFoldDB" id="A0A6A3KD70"/>
<dbReference type="PANTHER" id="PTHR35796">
    <property type="entry name" value="HYPOTHETICAL CYTOSOLIC PROTEIN"/>
    <property type="match status" value="1"/>
</dbReference>
<evidence type="ECO:0000313" key="2">
    <source>
        <dbReference type="EMBL" id="KAE9004989.1"/>
    </source>
</evidence>
<dbReference type="Proteomes" id="UP000435112">
    <property type="component" value="Unassembled WGS sequence"/>
</dbReference>
<evidence type="ECO:0000313" key="3">
    <source>
        <dbReference type="Proteomes" id="UP000435112"/>
    </source>
</evidence>
<proteinExistence type="predicted"/>
<feature type="coiled-coil region" evidence="1">
    <location>
        <begin position="443"/>
        <end position="470"/>
    </location>
</feature>
<sequence>MEEGGEGDTPAPTSQNNQEVLPGAYVSADLTASVNARPTPKPCFKRIHSLEIPDLEYENRGSTEDQEEFINVINSELSETINIDVCGRNEGFRYDCFTPAESSHPGELDELFAGPSLLDDTLLTYPATSSTPLTNRVSGPVPSLRQSKGRVSRKQQIQGLRETVAELTRQRDDLQLMASTSSLEVSDPSSPASCSASQRVASLLAKPQSIWEHIAAQQLVIRQNSEEENARLRDLIDQQKQQARNFRRMIRRRRDEELLDDHLSKRPKIRHNEEIFDELLQGLDDLYVDLDKLFTEKNMAGVPCPGREHQVYPNAAEGAEFVEFLDKNRVPFDFHRAENAVWAFLQSSRVCERQNGQHKICATELKQSSCTSKSSVAFTYFEKDADWPIPTDSVEQLGLVGALEPTSPTPVDAPIVMADPSLHQARVTSGRSSNLSFKCPTKRKNRKEQINELRALVAALTQQIQLLNSSPVNSSIASAENCHPWERIATRQHKLRLKAEEQNAALLRMKKIQQREIKNFKRMFRRRIDEELVGNRLLLRRPKHVHELVDNSRTFADLLRRSDELYASVDQIFQEKGMDKVSCPGRACQVPQHSTIGTLAEFLDKNLVPFSVQQTARAVWRCLGRRKIPNADHVYAEDYQQNEDTTTSYVHFLCSVGGTVAYIQEHGAARKFVEENRTMIVSQMTSEPAGKEIGSFGGLKYREEMSVVVRCGAPMASGQETTIIETYLAVFQSDQGGQEAMAFRAPGILDLAIKGWDSKVALRKQEIENMLFIEA</sequence>
<evidence type="ECO:0000256" key="1">
    <source>
        <dbReference type="SAM" id="Coils"/>
    </source>
</evidence>
<name>A0A6A3KD70_9STRA</name>
<accession>A0A6A3KD70</accession>
<feature type="coiled-coil region" evidence="1">
    <location>
        <begin position="222"/>
        <end position="256"/>
    </location>
</feature>